<dbReference type="GO" id="GO:0140078">
    <property type="term" value="F:class I DNA-(apurinic or apyrimidinic site) endonuclease activity"/>
    <property type="evidence" value="ECO:0007669"/>
    <property type="project" value="UniProtKB-EC"/>
</dbReference>
<evidence type="ECO:0000256" key="10">
    <source>
        <dbReference type="ARBA" id="ARBA00023295"/>
    </source>
</evidence>
<evidence type="ECO:0000313" key="14">
    <source>
        <dbReference type="EMBL" id="KAK2197475.1"/>
    </source>
</evidence>
<proteinExistence type="inferred from homology"/>
<dbReference type="Gene3D" id="1.10.1670.10">
    <property type="entry name" value="Helix-hairpin-Helix base-excision DNA repair enzymes (C-terminal)"/>
    <property type="match status" value="1"/>
</dbReference>
<evidence type="ECO:0000256" key="1">
    <source>
        <dbReference type="ARBA" id="ARBA00008343"/>
    </source>
</evidence>
<comment type="catalytic activity">
    <reaction evidence="11 12">
        <text>2'-deoxyribonucleotide-(2'-deoxyribose 5'-phosphate)-2'-deoxyribonucleotide-DNA = a 3'-end 2'-deoxyribonucleotide-(2,3-dehydro-2,3-deoxyribose 5'-phosphate)-DNA + a 5'-end 5'-phospho-2'-deoxyribonucleoside-DNA + H(+)</text>
        <dbReference type="Rhea" id="RHEA:66592"/>
        <dbReference type="Rhea" id="RHEA-COMP:13180"/>
        <dbReference type="Rhea" id="RHEA-COMP:16897"/>
        <dbReference type="Rhea" id="RHEA-COMP:17067"/>
        <dbReference type="ChEBI" id="CHEBI:15378"/>
        <dbReference type="ChEBI" id="CHEBI:136412"/>
        <dbReference type="ChEBI" id="CHEBI:157695"/>
        <dbReference type="ChEBI" id="CHEBI:167181"/>
        <dbReference type="EC" id="4.2.99.18"/>
    </reaction>
</comment>
<dbReference type="InterPro" id="IPR004036">
    <property type="entry name" value="Endonuclease-III-like_CS2"/>
</dbReference>
<feature type="domain" description="HhH-GPD" evidence="13">
    <location>
        <begin position="195"/>
        <end position="343"/>
    </location>
</feature>
<comment type="function">
    <text evidence="12">Bifunctional DNA N-glycosylase with associated apurinic/apyrimidinic (AP) lyase function that catalyzes the first step in base excision repair (BER), the primary repair pathway for the repair of oxidative DNA damage. The DNA N-glycosylase activity releases the damaged DNA base from DNA by cleaving the N-glycosidic bond, leaving an AP site. The AP lyase activity cleaves the phosphodiester bond 3' to the AP site by a beta-elimination. Primarily recognizes and repairs oxidative base damage of pyrimidines.</text>
</comment>
<comment type="similarity">
    <text evidence="1 12">Belongs to the Nth/MutY family.</text>
</comment>
<dbReference type="Gene3D" id="1.10.340.30">
    <property type="entry name" value="Hypothetical protein, domain 2"/>
    <property type="match status" value="1"/>
</dbReference>
<keyword evidence="2" id="KW-0004">4Fe-4S</keyword>
<dbReference type="Pfam" id="PF00633">
    <property type="entry name" value="HHH"/>
    <property type="match status" value="1"/>
</dbReference>
<dbReference type="PROSITE" id="PS01155">
    <property type="entry name" value="ENDONUCLEASE_III_2"/>
    <property type="match status" value="1"/>
</dbReference>
<gene>
    <name evidence="12" type="primary">NTH1</name>
    <name evidence="14" type="ORF">BdWA1_000475</name>
</gene>
<comment type="caution">
    <text evidence="12">Lacks conserved residue(s) required for the propagation of feature annotation.</text>
</comment>
<evidence type="ECO:0000259" key="13">
    <source>
        <dbReference type="SMART" id="SM00478"/>
    </source>
</evidence>
<comment type="subcellular location">
    <subcellularLocation>
        <location evidence="12">Nucleus</location>
    </subcellularLocation>
    <subcellularLocation>
        <location evidence="12">Mitochondrion</location>
    </subcellularLocation>
</comment>
<dbReference type="InterPro" id="IPR011257">
    <property type="entry name" value="DNA_glycosylase"/>
</dbReference>
<keyword evidence="7" id="KW-0411">Iron-sulfur</keyword>
<keyword evidence="12" id="KW-0539">Nucleus</keyword>
<keyword evidence="5 12" id="KW-0378">Hydrolase</keyword>
<evidence type="ECO:0000256" key="8">
    <source>
        <dbReference type="ARBA" id="ARBA00023204"/>
    </source>
</evidence>
<dbReference type="GO" id="GO:0006289">
    <property type="term" value="P:nucleotide-excision repair"/>
    <property type="evidence" value="ECO:0007669"/>
    <property type="project" value="TreeGrafter"/>
</dbReference>
<evidence type="ECO:0000256" key="11">
    <source>
        <dbReference type="ARBA" id="ARBA00044632"/>
    </source>
</evidence>
<dbReference type="SUPFAM" id="SSF48150">
    <property type="entry name" value="DNA-glycosylase"/>
    <property type="match status" value="1"/>
</dbReference>
<evidence type="ECO:0000256" key="5">
    <source>
        <dbReference type="ARBA" id="ARBA00022801"/>
    </source>
</evidence>
<evidence type="ECO:0000256" key="9">
    <source>
        <dbReference type="ARBA" id="ARBA00023239"/>
    </source>
</evidence>
<dbReference type="Proteomes" id="UP001214638">
    <property type="component" value="Unassembled WGS sequence"/>
</dbReference>
<dbReference type="PANTHER" id="PTHR43286">
    <property type="entry name" value="ENDONUCLEASE III-LIKE PROTEIN 1"/>
    <property type="match status" value="1"/>
</dbReference>
<keyword evidence="15" id="KW-1185">Reference proteome</keyword>
<evidence type="ECO:0000256" key="4">
    <source>
        <dbReference type="ARBA" id="ARBA00022763"/>
    </source>
</evidence>
<evidence type="ECO:0000256" key="2">
    <source>
        <dbReference type="ARBA" id="ARBA00022485"/>
    </source>
</evidence>
<evidence type="ECO:0000256" key="6">
    <source>
        <dbReference type="ARBA" id="ARBA00023004"/>
    </source>
</evidence>
<dbReference type="EC" id="3.2.2.-" evidence="12"/>
<dbReference type="FunFam" id="1.10.340.30:FF:000005">
    <property type="entry name" value="Endonuclease III-like protein 1"/>
    <property type="match status" value="1"/>
</dbReference>
<evidence type="ECO:0000256" key="3">
    <source>
        <dbReference type="ARBA" id="ARBA00022723"/>
    </source>
</evidence>
<evidence type="ECO:0000313" key="15">
    <source>
        <dbReference type="Proteomes" id="UP001214638"/>
    </source>
</evidence>
<keyword evidence="12" id="KW-0496">Mitochondrion</keyword>
<name>A0AAD9PMN8_9APIC</name>
<keyword evidence="9 12" id="KW-0456">Lyase</keyword>
<organism evidence="14 15">
    <name type="scientific">Babesia duncani</name>
    <dbReference type="NCBI Taxonomy" id="323732"/>
    <lineage>
        <taxon>Eukaryota</taxon>
        <taxon>Sar</taxon>
        <taxon>Alveolata</taxon>
        <taxon>Apicomplexa</taxon>
        <taxon>Aconoidasida</taxon>
        <taxon>Piroplasmida</taxon>
        <taxon>Babesiidae</taxon>
        <taxon>Babesia</taxon>
    </lineage>
</organism>
<dbReference type="GO" id="GO:0005739">
    <property type="term" value="C:mitochondrion"/>
    <property type="evidence" value="ECO:0007669"/>
    <property type="project" value="UniProtKB-SubCell"/>
</dbReference>
<dbReference type="GO" id="GO:0005634">
    <property type="term" value="C:nucleus"/>
    <property type="evidence" value="ECO:0007669"/>
    <property type="project" value="UniProtKB-SubCell"/>
</dbReference>
<dbReference type="InterPro" id="IPR030841">
    <property type="entry name" value="NTH1"/>
</dbReference>
<dbReference type="EC" id="4.2.99.18" evidence="12"/>
<dbReference type="PANTHER" id="PTHR43286:SF1">
    <property type="entry name" value="ENDONUCLEASE III-LIKE PROTEIN 1"/>
    <property type="match status" value="1"/>
</dbReference>
<keyword evidence="10 12" id="KW-0326">Glycosidase</keyword>
<accession>A0AAD9PMN8</accession>
<dbReference type="GO" id="GO:0051539">
    <property type="term" value="F:4 iron, 4 sulfur cluster binding"/>
    <property type="evidence" value="ECO:0007669"/>
    <property type="project" value="UniProtKB-KW"/>
</dbReference>
<dbReference type="CDD" id="cd00056">
    <property type="entry name" value="ENDO3c"/>
    <property type="match status" value="1"/>
</dbReference>
<dbReference type="SMART" id="SM00478">
    <property type="entry name" value="ENDO3c"/>
    <property type="match status" value="1"/>
</dbReference>
<dbReference type="EMBL" id="JALLKP010000001">
    <property type="protein sequence ID" value="KAK2197475.1"/>
    <property type="molecule type" value="Genomic_DNA"/>
</dbReference>
<dbReference type="HAMAP" id="MF_03183">
    <property type="entry name" value="Endonuclease_III_Nth"/>
    <property type="match status" value="1"/>
</dbReference>
<dbReference type="GO" id="GO:0046872">
    <property type="term" value="F:metal ion binding"/>
    <property type="evidence" value="ECO:0007669"/>
    <property type="project" value="UniProtKB-KW"/>
</dbReference>
<dbReference type="InterPro" id="IPR023170">
    <property type="entry name" value="HhH_base_excis_C"/>
</dbReference>
<dbReference type="GO" id="GO:0000703">
    <property type="term" value="F:oxidized pyrimidine nucleobase lesion DNA N-glycosylase activity"/>
    <property type="evidence" value="ECO:0007669"/>
    <property type="project" value="UniProtKB-UniRule"/>
</dbReference>
<keyword evidence="4 12" id="KW-0227">DNA damage</keyword>
<dbReference type="GO" id="GO:0006285">
    <property type="term" value="P:base-excision repair, AP site formation"/>
    <property type="evidence" value="ECO:0007669"/>
    <property type="project" value="UniProtKB-UniRule"/>
</dbReference>
<evidence type="ECO:0000256" key="7">
    <source>
        <dbReference type="ARBA" id="ARBA00023014"/>
    </source>
</evidence>
<keyword evidence="8 12" id="KW-0234">DNA repair</keyword>
<sequence>MSFSWRKSVTRIVAGIFFSFKLFVRGVQSLRHTIQRTYGWVTPGGVQVIVSKSTFILNPPMVKRKLEGITTNESQISNAKQQLDNLLNADIKLEHISASKPTVKNKALKISSKIGKELSYQEDPLELDYNTKTRPFTQVTPQDCPIPNFHNVWNAIAQFRNERNAPVDTMGAHCLADENENADVYQYQTLVACMLSSQTKDEVTAGAMEKLKKRGLNLECISQMSQEELDSLISKVGFHNTKAKHIKQATEMIKSKFGGKVPQTLQELVTLPGVGPKMANLVLQLAFNRIQGIAVDLHVHRIANRLGWVKTKTPEETRLKLQELLPKTLWAQVNHLLVGFGQTICTAAGPGCATCPANKWCPTGASNLAR</sequence>
<keyword evidence="6" id="KW-0408">Iron</keyword>
<keyword evidence="3" id="KW-0479">Metal-binding</keyword>
<dbReference type="GO" id="GO:0003677">
    <property type="term" value="F:DNA binding"/>
    <property type="evidence" value="ECO:0007669"/>
    <property type="project" value="UniProtKB-UniRule"/>
</dbReference>
<protein>
    <recommendedName>
        <fullName evidence="12">Endonuclease III homolog</fullName>
        <ecNumber evidence="12">3.2.2.-</ecNumber>
        <ecNumber evidence="12">4.2.99.18</ecNumber>
    </recommendedName>
    <alternativeName>
        <fullName evidence="12">Bifunctional DNA N-glycosylase/DNA-(apurinic or apyrimidinic site) lyase</fullName>
        <shortName evidence="12">DNA glycosylase/AP lyase</shortName>
    </alternativeName>
</protein>
<dbReference type="AlphaFoldDB" id="A0AAD9PMN8"/>
<reference evidence="14" key="1">
    <citation type="journal article" date="2023" name="Nat. Microbiol.">
        <title>Babesia duncani multi-omics identifies virulence factors and drug targets.</title>
        <authorList>
            <person name="Singh P."/>
            <person name="Lonardi S."/>
            <person name="Liang Q."/>
            <person name="Vydyam P."/>
            <person name="Khabirova E."/>
            <person name="Fang T."/>
            <person name="Gihaz S."/>
            <person name="Thekkiniath J."/>
            <person name="Munshi M."/>
            <person name="Abel S."/>
            <person name="Ciampossin L."/>
            <person name="Batugedara G."/>
            <person name="Gupta M."/>
            <person name="Lu X.M."/>
            <person name="Lenz T."/>
            <person name="Chakravarty S."/>
            <person name="Cornillot E."/>
            <person name="Hu Y."/>
            <person name="Ma W."/>
            <person name="Gonzalez L.M."/>
            <person name="Sanchez S."/>
            <person name="Estrada K."/>
            <person name="Sanchez-Flores A."/>
            <person name="Montero E."/>
            <person name="Harb O.S."/>
            <person name="Le Roch K.G."/>
            <person name="Mamoun C.B."/>
        </authorList>
    </citation>
    <scope>NUCLEOTIDE SEQUENCE</scope>
    <source>
        <strain evidence="14">WA1</strain>
    </source>
</reference>
<evidence type="ECO:0000256" key="12">
    <source>
        <dbReference type="HAMAP-Rule" id="MF_03183"/>
    </source>
</evidence>
<dbReference type="Pfam" id="PF00730">
    <property type="entry name" value="HhH-GPD"/>
    <property type="match status" value="1"/>
</dbReference>
<dbReference type="InterPro" id="IPR000445">
    <property type="entry name" value="HhH_motif"/>
</dbReference>
<comment type="caution">
    <text evidence="14">The sequence shown here is derived from an EMBL/GenBank/DDBJ whole genome shotgun (WGS) entry which is preliminary data.</text>
</comment>
<dbReference type="InterPro" id="IPR003265">
    <property type="entry name" value="HhH-GPD_domain"/>
</dbReference>